<dbReference type="Proteomes" id="UP000277803">
    <property type="component" value="Unassembled WGS sequence"/>
</dbReference>
<evidence type="ECO:0000313" key="1">
    <source>
        <dbReference type="EMBL" id="RJY50466.1"/>
    </source>
</evidence>
<proteinExistence type="predicted"/>
<comment type="caution">
    <text evidence="1">The sequence shown here is derived from an EMBL/GenBank/DDBJ whole genome shotgun (WGS) entry which is preliminary data.</text>
</comment>
<protein>
    <submittedName>
        <fullName evidence="1">Uncharacterized protein</fullName>
    </submittedName>
</protein>
<reference evidence="1 2" key="1">
    <citation type="submission" date="2018-09" db="EMBL/GenBank/DDBJ databases">
        <title>Genome sequence of Veillonella atypica isolated from periodontal Korean patients.</title>
        <authorList>
            <person name="Lee J.-H."/>
            <person name="Moon J.-H."/>
            <person name="Shin S.-Y."/>
        </authorList>
    </citation>
    <scope>NUCLEOTIDE SEQUENCE [LARGE SCALE GENOMIC DNA]</scope>
    <source>
        <strain evidence="1 2">KHUD_V1</strain>
    </source>
</reference>
<gene>
    <name evidence="1" type="ORF">D2965_05130</name>
</gene>
<accession>A0A3A6WFV7</accession>
<dbReference type="RefSeq" id="WP_119982498.1">
    <property type="nucleotide sequence ID" value="NZ_QXZZ01000026.1"/>
</dbReference>
<sequence length="237" mass="27079">MYYFYLDNLQIPIPPKTLDISYNNKNETVDLLQTGEVTIPKPLGLTEYSFEILLPNSKYPFNQSMLEKGKKAEYYAKKIHSMKLAGNPVKFTVVRMKPTGEMLSMITERVTIENMATKEDHDYGFDMYFTITLKQWRDYGTKKLVIEENKDGTANASVKTERPTDKIPTKEVKSPNGFNKTTLQRVVKQQFGDTNNLFKIAALNKIGVPCYLGATQAISMYEEGKGTDAWMNLILKK</sequence>
<evidence type="ECO:0000313" key="2">
    <source>
        <dbReference type="Proteomes" id="UP000277803"/>
    </source>
</evidence>
<name>A0A3A6WFV7_9FIRM</name>
<dbReference type="EMBL" id="QXZZ01000026">
    <property type="protein sequence ID" value="RJY50466.1"/>
    <property type="molecule type" value="Genomic_DNA"/>
</dbReference>
<organism evidence="1 2">
    <name type="scientific">Veillonella atypica</name>
    <dbReference type="NCBI Taxonomy" id="39777"/>
    <lineage>
        <taxon>Bacteria</taxon>
        <taxon>Bacillati</taxon>
        <taxon>Bacillota</taxon>
        <taxon>Negativicutes</taxon>
        <taxon>Veillonellales</taxon>
        <taxon>Veillonellaceae</taxon>
        <taxon>Veillonella</taxon>
    </lineage>
</organism>
<dbReference type="AlphaFoldDB" id="A0A3A6WFV7"/>